<feature type="chain" id="PRO_5034810708" evidence="2">
    <location>
        <begin position="22"/>
        <end position="301"/>
    </location>
</feature>
<dbReference type="InterPro" id="IPR050300">
    <property type="entry name" value="GDXG_lipolytic_enzyme"/>
</dbReference>
<organism evidence="4 5">
    <name type="scientific">Humisphaera borealis</name>
    <dbReference type="NCBI Taxonomy" id="2807512"/>
    <lineage>
        <taxon>Bacteria</taxon>
        <taxon>Pseudomonadati</taxon>
        <taxon>Planctomycetota</taxon>
        <taxon>Phycisphaerae</taxon>
        <taxon>Tepidisphaerales</taxon>
        <taxon>Tepidisphaeraceae</taxon>
        <taxon>Humisphaera</taxon>
    </lineage>
</organism>
<feature type="signal peptide" evidence="2">
    <location>
        <begin position="1"/>
        <end position="21"/>
    </location>
</feature>
<sequence>MKLTAVAFALGLCLVSTMTRAADPLTLRLWDGDAPGALGKEASEKPSNDVPTITVYPPPEGKNNGGAIVVCPGGGYGGLAAHEGKPVAEWANSLGMTGVVLRYRLGPKYKHPSMQFDVNRAIRMVRHNAKSWGIDPTRVGVLGFSAGGHEASTAATHYDTGKQDGDEIDKQSCRPDIAVLIYPVITMTDPFTHKGSRTNLLGKEPDPALVEKMSNEKQVTKDTPPTFLVHSSDDKTVPIENSFLFAQALAKSGVPFTIVSFKTGAHGYGMGRPPETIAWPKACEAWLSGLGFFGKPAAAAK</sequence>
<dbReference type="KEGG" id="hbs:IPV69_15765"/>
<evidence type="ECO:0000259" key="3">
    <source>
        <dbReference type="Pfam" id="PF20434"/>
    </source>
</evidence>
<feature type="domain" description="BD-FAE-like" evidence="3">
    <location>
        <begin position="55"/>
        <end position="249"/>
    </location>
</feature>
<evidence type="ECO:0000313" key="4">
    <source>
        <dbReference type="EMBL" id="QOV87740.1"/>
    </source>
</evidence>
<dbReference type="PANTHER" id="PTHR48081">
    <property type="entry name" value="AB HYDROLASE SUPERFAMILY PROTEIN C4A8.06C"/>
    <property type="match status" value="1"/>
</dbReference>
<keyword evidence="5" id="KW-1185">Reference proteome</keyword>
<keyword evidence="2" id="KW-0732">Signal</keyword>
<dbReference type="AlphaFoldDB" id="A0A7M2WT13"/>
<dbReference type="RefSeq" id="WP_206290650.1">
    <property type="nucleotide sequence ID" value="NZ_CP063458.1"/>
</dbReference>
<dbReference type="InterPro" id="IPR049492">
    <property type="entry name" value="BD-FAE-like_dom"/>
</dbReference>
<proteinExistence type="predicted"/>
<dbReference type="PANTHER" id="PTHR48081:SF6">
    <property type="entry name" value="PEPTIDASE S9 PROLYL OLIGOPEPTIDASE CATALYTIC DOMAIN-CONTAINING PROTEIN"/>
    <property type="match status" value="1"/>
</dbReference>
<dbReference type="GO" id="GO:0016787">
    <property type="term" value="F:hydrolase activity"/>
    <property type="evidence" value="ECO:0007669"/>
    <property type="project" value="UniProtKB-KW"/>
</dbReference>
<dbReference type="InterPro" id="IPR029058">
    <property type="entry name" value="AB_hydrolase_fold"/>
</dbReference>
<dbReference type="Gene3D" id="3.40.50.1820">
    <property type="entry name" value="alpha/beta hydrolase"/>
    <property type="match status" value="1"/>
</dbReference>
<keyword evidence="1 4" id="KW-0378">Hydrolase</keyword>
<evidence type="ECO:0000256" key="1">
    <source>
        <dbReference type="ARBA" id="ARBA00022801"/>
    </source>
</evidence>
<dbReference type="Pfam" id="PF20434">
    <property type="entry name" value="BD-FAE"/>
    <property type="match status" value="1"/>
</dbReference>
<name>A0A7M2WT13_9BACT</name>
<evidence type="ECO:0000256" key="2">
    <source>
        <dbReference type="SAM" id="SignalP"/>
    </source>
</evidence>
<accession>A0A7M2WT13</accession>
<reference evidence="4 5" key="1">
    <citation type="submission" date="2020-10" db="EMBL/GenBank/DDBJ databases">
        <title>Wide distribution of Phycisphaera-like planctomycetes from WD2101 soil group in peatlands and genome analysis of the first cultivated representative.</title>
        <authorList>
            <person name="Dedysh S.N."/>
            <person name="Beletsky A.V."/>
            <person name="Ivanova A."/>
            <person name="Kulichevskaya I.S."/>
            <person name="Suzina N.E."/>
            <person name="Philippov D.A."/>
            <person name="Rakitin A.L."/>
            <person name="Mardanov A.V."/>
            <person name="Ravin N.V."/>
        </authorList>
    </citation>
    <scope>NUCLEOTIDE SEQUENCE [LARGE SCALE GENOMIC DNA]</scope>
    <source>
        <strain evidence="4 5">M1803</strain>
    </source>
</reference>
<dbReference type="SUPFAM" id="SSF53474">
    <property type="entry name" value="alpha/beta-Hydrolases"/>
    <property type="match status" value="1"/>
</dbReference>
<dbReference type="EMBL" id="CP063458">
    <property type="protein sequence ID" value="QOV87740.1"/>
    <property type="molecule type" value="Genomic_DNA"/>
</dbReference>
<gene>
    <name evidence="4" type="ORF">IPV69_15765</name>
</gene>
<dbReference type="Proteomes" id="UP000593765">
    <property type="component" value="Chromosome"/>
</dbReference>
<evidence type="ECO:0000313" key="5">
    <source>
        <dbReference type="Proteomes" id="UP000593765"/>
    </source>
</evidence>
<protein>
    <submittedName>
        <fullName evidence="4">Alpha/beta hydrolase</fullName>
    </submittedName>
</protein>